<gene>
    <name evidence="1" type="ORF">SAMN02745131_01371</name>
</gene>
<dbReference type="RefSeq" id="WP_072834581.1">
    <property type="nucleotide sequence ID" value="NZ_FQUU01000004.1"/>
</dbReference>
<dbReference type="NCBIfam" id="TIGR04183">
    <property type="entry name" value="Por_Secre_tail"/>
    <property type="match status" value="1"/>
</dbReference>
<dbReference type="EMBL" id="FQUU01000004">
    <property type="protein sequence ID" value="SHE89522.1"/>
    <property type="molecule type" value="Genomic_DNA"/>
</dbReference>
<dbReference type="Proteomes" id="UP000184048">
    <property type="component" value="Unassembled WGS sequence"/>
</dbReference>
<dbReference type="NCBIfam" id="TIGR02608">
    <property type="entry name" value="delta_60_rpt"/>
    <property type="match status" value="5"/>
</dbReference>
<evidence type="ECO:0000313" key="2">
    <source>
        <dbReference type="Proteomes" id="UP000184048"/>
    </source>
</evidence>
<protein>
    <submittedName>
        <fullName evidence="1">Delta-60 repeat domain-containing protein/Por secretion system C-terminal sorting domain-containing protein</fullName>
    </submittedName>
</protein>
<dbReference type="OrthoDB" id="9805017at2"/>
<dbReference type="SUPFAM" id="SSF63829">
    <property type="entry name" value="Calcium-dependent phosphotriesterase"/>
    <property type="match status" value="1"/>
</dbReference>
<dbReference type="AlphaFoldDB" id="A0A1M4X8P4"/>
<sequence length="604" mass="63767">MKKLFLFNAFYLLLIIAGYSQYFGISQTYNDIAVSRQGKIVAVGGPGRMITSLGIYYNDWSTGMGIDWQGEKFIVIGDKMGRFNTDGTPDQSFGTGGTVSIAGTDVKVLCNGKILTAGGSITRLLPDGATDPSFGTNGVASASFPITKIAVTPDAKIVAIGDHQVTRFNENGTPDPSFTQVVIPNGVNNFSELAIQTDGKILVSATYTPANGTSAFALLRFNADGSLDNSFSGDGMVTLDINHYNDYAVSVGLQADGKILLAGTAGLFQCPCPTVPNISMAVARFTADGTLDESFGEPTTLNIYNTAPPNEISFDGKGKTVLGSFLRATAMALYQDSIYLVGTTTPATKGGSTYAYMTSLHNDTYPLPAFNAAGISATIPDTYALLKGTSPNTVYLGYAPASGITLTAQTDNTGPYTYAWNTGATTKSITVSPTTSTTYSVTITQGSGCSVTISKTIAVADVRCGNKNDKVELCQANPSGKPNNICVSGSAVPAQLARGAYLGNCITSPQQEPVTKSDFLKGNGLKVFTFNNPSHSAFTVDVQSINSDEKVYIQIYSAEGKVKEALTINPNTRLEVGSNYPAGLYFAEVMQGEQHQTIRLLKLK</sequence>
<accession>A0A1M4X8P4</accession>
<name>A0A1M4X8P4_9BACT</name>
<dbReference type="Pfam" id="PF17164">
    <property type="entry name" value="DUF5122"/>
    <property type="match status" value="3"/>
</dbReference>
<dbReference type="InterPro" id="IPR026444">
    <property type="entry name" value="Secre_tail"/>
</dbReference>
<reference evidence="1 2" key="1">
    <citation type="submission" date="2016-11" db="EMBL/GenBank/DDBJ databases">
        <authorList>
            <person name="Jaros S."/>
            <person name="Januszkiewicz K."/>
            <person name="Wedrychowicz H."/>
        </authorList>
    </citation>
    <scope>NUCLEOTIDE SEQUENCE [LARGE SCALE GENOMIC DNA]</scope>
    <source>
        <strain evidence="1 2">DSM 18119</strain>
    </source>
</reference>
<organism evidence="1 2">
    <name type="scientific">Flavisolibacter ginsengisoli DSM 18119</name>
    <dbReference type="NCBI Taxonomy" id="1121884"/>
    <lineage>
        <taxon>Bacteria</taxon>
        <taxon>Pseudomonadati</taxon>
        <taxon>Bacteroidota</taxon>
        <taxon>Chitinophagia</taxon>
        <taxon>Chitinophagales</taxon>
        <taxon>Chitinophagaceae</taxon>
        <taxon>Flavisolibacter</taxon>
    </lineage>
</organism>
<proteinExistence type="predicted"/>
<dbReference type="InterPro" id="IPR013431">
    <property type="entry name" value="Delta_60_rpt"/>
</dbReference>
<evidence type="ECO:0000313" key="1">
    <source>
        <dbReference type="EMBL" id="SHE89522.1"/>
    </source>
</evidence>
<dbReference type="Gene3D" id="2.80.10.50">
    <property type="match status" value="2"/>
</dbReference>
<keyword evidence="2" id="KW-1185">Reference proteome</keyword>